<evidence type="ECO:0000256" key="12">
    <source>
        <dbReference type="RuleBase" id="RU362132"/>
    </source>
</evidence>
<evidence type="ECO:0000259" key="13">
    <source>
        <dbReference type="Pfam" id="PF00205"/>
    </source>
</evidence>
<dbReference type="InParanoid" id="I2H0C1"/>
<dbReference type="STRING" id="1071380.I2H0C1"/>
<evidence type="ECO:0008006" key="18">
    <source>
        <dbReference type="Google" id="ProtNLM"/>
    </source>
</evidence>
<dbReference type="FunCoup" id="I2H0C1">
    <property type="interactions" value="1082"/>
</dbReference>
<dbReference type="FunFam" id="3.40.50.970:FF:000024">
    <property type="entry name" value="Pyruvate decarboxylase isozyme"/>
    <property type="match status" value="1"/>
</dbReference>
<dbReference type="InterPro" id="IPR047213">
    <property type="entry name" value="TPP_PYR_PDC_IPDC-like"/>
</dbReference>
<dbReference type="PANTHER" id="PTHR43452">
    <property type="entry name" value="PYRUVATE DECARBOXYLASE"/>
    <property type="match status" value="1"/>
</dbReference>
<evidence type="ECO:0000259" key="15">
    <source>
        <dbReference type="Pfam" id="PF02776"/>
    </source>
</evidence>
<dbReference type="PROSITE" id="PS00187">
    <property type="entry name" value="TPP_ENZYMES"/>
    <property type="match status" value="1"/>
</dbReference>
<feature type="domain" description="Thiamine pyrophosphate enzyme N-terminal TPP-binding" evidence="15">
    <location>
        <begin position="5"/>
        <end position="114"/>
    </location>
</feature>
<evidence type="ECO:0000256" key="4">
    <source>
        <dbReference type="ARBA" id="ARBA00022723"/>
    </source>
</evidence>
<dbReference type="GO" id="GO:0005829">
    <property type="term" value="C:cytosol"/>
    <property type="evidence" value="ECO:0007669"/>
    <property type="project" value="TreeGrafter"/>
</dbReference>
<dbReference type="InterPro" id="IPR012001">
    <property type="entry name" value="Thiamin_PyroP_enz_TPP-bd_dom"/>
</dbReference>
<evidence type="ECO:0000256" key="6">
    <source>
        <dbReference type="ARBA" id="ARBA00022842"/>
    </source>
</evidence>
<dbReference type="Pfam" id="PF00205">
    <property type="entry name" value="TPP_enzyme_M"/>
    <property type="match status" value="1"/>
</dbReference>
<dbReference type="InterPro" id="IPR000399">
    <property type="entry name" value="TPP-bd_CS"/>
</dbReference>
<keyword evidence="17" id="KW-1185">Reference proteome</keyword>
<dbReference type="HOGENOM" id="CLU_013748_0_2_1"/>
<dbReference type="GO" id="GO:0005634">
    <property type="term" value="C:nucleus"/>
    <property type="evidence" value="ECO:0007669"/>
    <property type="project" value="TreeGrafter"/>
</dbReference>
<evidence type="ECO:0000256" key="1">
    <source>
        <dbReference type="ARBA" id="ARBA00001964"/>
    </source>
</evidence>
<dbReference type="PIRSF" id="PIRSF036565">
    <property type="entry name" value="Pyruvt_ip_decrb"/>
    <property type="match status" value="1"/>
</dbReference>
<keyword evidence="4 11" id="KW-0479">Metal-binding</keyword>
<keyword evidence="5" id="KW-0210">Decarboxylase</keyword>
<dbReference type="GO" id="GO:0000287">
    <property type="term" value="F:magnesium ion binding"/>
    <property type="evidence" value="ECO:0007669"/>
    <property type="project" value="InterPro"/>
</dbReference>
<dbReference type="eggNOG" id="KOG1184">
    <property type="taxonomic scope" value="Eukaryota"/>
</dbReference>
<dbReference type="InterPro" id="IPR011766">
    <property type="entry name" value="TPP_enzyme_TPP-bd"/>
</dbReference>
<sequence>MSQITLGKYLFERLNQVKVQTIFGLPGDFNLSLLDKIYEVPGMRWAGNANELNAAYAADGYARIKGMACLITTFGVGELSALNGIAGSYAEHVGVLHVVGVPSVASQAKKLLLHHTLGNGDFDAFHRMSAEISETTAMITDIANAPAEIDRCIRTTYVTQRTVYLGLPANLVDLMVPASLLETPIDLALKPNCPESESEVIETILDMVKNAKNPIIIADACASRHNVKKETEQLIDITQFPAFTTPMGKGSINEKHPRFGGVYVGTLSRPEIKQAVESADLILSVGALLSDFNTGSFSYAYQTKNIVEFHSDHMKIKNATFQGVQMKFVLEKLIAKIGDYIKDYKPVAVPAAVPANKPVPAETPLKQEWLWNQLGNFLQEGDIVLTETGTSAFGINQTTFPKDTYGISQVLWGSIGFTGGCVLGAAFAAEEINPDKRTILFIGDGSLQLTVQEISTLIRWNLKPYLFVLNNNGYTIEKLIHGPTAQYNEIQGWNHLQILPTFGAKDYEAVRVATTGEWDKLTTDKAFNKNSKIRMIEIMLPVMDAPSNLVAQAQLTAAINAKQD</sequence>
<feature type="binding site" evidence="10">
    <location>
        <position position="157"/>
    </location>
    <ligand>
        <name>pyruvate</name>
        <dbReference type="ChEBI" id="CHEBI:15361"/>
        <label>2</label>
        <note>allosteric activator</note>
    </ligand>
</feature>
<feature type="binding site" evidence="11">
    <location>
        <position position="473"/>
    </location>
    <ligand>
        <name>Mg(2+)</name>
        <dbReference type="ChEBI" id="CHEBI:18420"/>
    </ligand>
</feature>
<dbReference type="Proteomes" id="UP000002866">
    <property type="component" value="Chromosome 2"/>
</dbReference>
<organism evidence="16 17">
    <name type="scientific">Henningerozyma blattae (strain ATCC 34711 / CBS 6284 / DSM 70876 / NBRC 10599 / NRRL Y-10934 / UCD 77-7)</name>
    <name type="common">Yeast</name>
    <name type="synonym">Tetrapisispora blattae</name>
    <dbReference type="NCBI Taxonomy" id="1071380"/>
    <lineage>
        <taxon>Eukaryota</taxon>
        <taxon>Fungi</taxon>
        <taxon>Dikarya</taxon>
        <taxon>Ascomycota</taxon>
        <taxon>Saccharomycotina</taxon>
        <taxon>Saccharomycetes</taxon>
        <taxon>Saccharomycetales</taxon>
        <taxon>Saccharomycetaceae</taxon>
        <taxon>Henningerozyma</taxon>
    </lineage>
</organism>
<dbReference type="KEGG" id="tbl:TBLA_0B10060"/>
<dbReference type="PANTHER" id="PTHR43452:SF30">
    <property type="entry name" value="PYRUVATE DECARBOXYLASE ISOZYME 1-RELATED"/>
    <property type="match status" value="1"/>
</dbReference>
<comment type="subunit">
    <text evidence="3">Homotetramer.</text>
</comment>
<dbReference type="Gene3D" id="3.40.50.970">
    <property type="match status" value="2"/>
</dbReference>
<dbReference type="SUPFAM" id="SSF52467">
    <property type="entry name" value="DHS-like NAD/FAD-binding domain"/>
    <property type="match status" value="1"/>
</dbReference>
<dbReference type="InterPro" id="IPR029035">
    <property type="entry name" value="DHS-like_NAD/FAD-binding_dom"/>
</dbReference>
<feature type="domain" description="Thiamine pyrophosphate enzyme TPP-binding" evidence="14">
    <location>
        <begin position="401"/>
        <end position="515"/>
    </location>
</feature>
<evidence type="ECO:0000256" key="3">
    <source>
        <dbReference type="ARBA" id="ARBA00011881"/>
    </source>
</evidence>
<dbReference type="FunFam" id="3.40.50.970:FF:000019">
    <property type="entry name" value="Pyruvate decarboxylase isozyme"/>
    <property type="match status" value="1"/>
</dbReference>
<proteinExistence type="inferred from homology"/>
<evidence type="ECO:0000256" key="11">
    <source>
        <dbReference type="PIRSR" id="PIRSR036565-2"/>
    </source>
</evidence>
<evidence type="ECO:0000256" key="7">
    <source>
        <dbReference type="ARBA" id="ARBA00023052"/>
    </source>
</evidence>
<accession>I2H0C1</accession>
<dbReference type="OMA" id="IREHFHA"/>
<keyword evidence="8" id="KW-0456">Lyase</keyword>
<dbReference type="InterPro" id="IPR012000">
    <property type="entry name" value="Thiamin_PyroP_enz_cen_dom"/>
</dbReference>
<evidence type="ECO:0000256" key="8">
    <source>
        <dbReference type="ARBA" id="ARBA00023239"/>
    </source>
</evidence>
<dbReference type="Gene3D" id="3.40.50.1220">
    <property type="entry name" value="TPP-binding domain"/>
    <property type="match status" value="1"/>
</dbReference>
<dbReference type="GeneID" id="14494283"/>
<feature type="binding site" evidence="11">
    <location>
        <position position="471"/>
    </location>
    <ligand>
        <name>Mg(2+)</name>
        <dbReference type="ChEBI" id="CHEBI:18420"/>
    </ligand>
</feature>
<dbReference type="GO" id="GO:0004737">
    <property type="term" value="F:pyruvate decarboxylase activity"/>
    <property type="evidence" value="ECO:0007669"/>
    <property type="project" value="UniProtKB-ARBA"/>
</dbReference>
<keyword evidence="6 11" id="KW-0460">Magnesium</keyword>
<dbReference type="InterPro" id="IPR012110">
    <property type="entry name" value="PDC/IPDC-like"/>
</dbReference>
<dbReference type="RefSeq" id="XP_004179342.1">
    <property type="nucleotide sequence ID" value="XM_004179294.1"/>
</dbReference>
<comment type="similarity">
    <text evidence="2 12">Belongs to the TPP enzyme family.</text>
</comment>
<comment type="catalytic activity">
    <reaction evidence="9">
        <text>pyruvate + H(+) = acetaldehyde + CO2</text>
        <dbReference type="Rhea" id="RHEA:45484"/>
        <dbReference type="ChEBI" id="CHEBI:15343"/>
        <dbReference type="ChEBI" id="CHEBI:15361"/>
        <dbReference type="ChEBI" id="CHEBI:15378"/>
        <dbReference type="ChEBI" id="CHEBI:16526"/>
    </reaction>
</comment>
<evidence type="ECO:0000313" key="16">
    <source>
        <dbReference type="EMBL" id="CCH59823.1"/>
    </source>
</evidence>
<protein>
    <recommendedName>
        <fullName evidence="18">Pyruvate decarboxylase</fullName>
    </recommendedName>
</protein>
<dbReference type="OrthoDB" id="3970464at2759"/>
<dbReference type="GO" id="GO:0030976">
    <property type="term" value="F:thiamine pyrophosphate binding"/>
    <property type="evidence" value="ECO:0007669"/>
    <property type="project" value="InterPro"/>
</dbReference>
<reference evidence="16 17" key="1">
    <citation type="journal article" date="2011" name="Proc. Natl. Acad. Sci. U.S.A.">
        <title>Evolutionary erosion of yeast sex chromosomes by mating-type switching accidents.</title>
        <authorList>
            <person name="Gordon J.L."/>
            <person name="Armisen D."/>
            <person name="Proux-Wera E."/>
            <person name="Oheigeartaigh S.S."/>
            <person name="Byrne K.P."/>
            <person name="Wolfe K.H."/>
        </authorList>
    </citation>
    <scope>NUCLEOTIDE SEQUENCE [LARGE SCALE GENOMIC DNA]</scope>
    <source>
        <strain evidence="17">ATCC 34711 / CBS 6284 / DSM 70876 / NBRC 10599 / NRRL Y-10934 / UCD 77-7</strain>
    </source>
</reference>
<comment type="cofactor">
    <cofactor evidence="1">
        <name>thiamine diphosphate</name>
        <dbReference type="ChEBI" id="CHEBI:58937"/>
    </cofactor>
</comment>
<dbReference type="Pfam" id="PF02775">
    <property type="entry name" value="TPP_enzyme_C"/>
    <property type="match status" value="1"/>
</dbReference>
<name>I2H0C1_HENB6</name>
<dbReference type="InterPro" id="IPR029061">
    <property type="entry name" value="THDP-binding"/>
</dbReference>
<evidence type="ECO:0000256" key="5">
    <source>
        <dbReference type="ARBA" id="ARBA00022793"/>
    </source>
</evidence>
<dbReference type="CDD" id="cd02005">
    <property type="entry name" value="TPP_PDC_IPDC"/>
    <property type="match status" value="1"/>
</dbReference>
<dbReference type="EMBL" id="HE806317">
    <property type="protein sequence ID" value="CCH59823.1"/>
    <property type="molecule type" value="Genomic_DNA"/>
</dbReference>
<dbReference type="FunFam" id="3.40.50.1220:FF:000018">
    <property type="entry name" value="Pyruvate decarboxylase isozyme"/>
    <property type="match status" value="1"/>
</dbReference>
<evidence type="ECO:0000256" key="2">
    <source>
        <dbReference type="ARBA" id="ARBA00007812"/>
    </source>
</evidence>
<gene>
    <name evidence="16" type="primary">TBLA0B10060</name>
    <name evidence="16" type="ORF">TBLA_0B10060</name>
</gene>
<evidence type="ECO:0000256" key="9">
    <source>
        <dbReference type="ARBA" id="ARBA00048578"/>
    </source>
</evidence>
<dbReference type="AlphaFoldDB" id="I2H0C1"/>
<dbReference type="GO" id="GO:0000949">
    <property type="term" value="P:aromatic amino acid family catabolic process to alcohol via Ehrlich pathway"/>
    <property type="evidence" value="ECO:0007669"/>
    <property type="project" value="TreeGrafter"/>
</dbReference>
<evidence type="ECO:0000313" key="17">
    <source>
        <dbReference type="Proteomes" id="UP000002866"/>
    </source>
</evidence>
<feature type="binding site" evidence="10">
    <location>
        <position position="115"/>
    </location>
    <ligand>
        <name>pyruvate</name>
        <dbReference type="ChEBI" id="CHEBI:15361"/>
        <label>1</label>
        <note>substrate; ligand shared between two neighboring subunits</note>
    </ligand>
</feature>
<dbReference type="SUPFAM" id="SSF52518">
    <property type="entry name" value="Thiamin diphosphate-binding fold (THDP-binding)"/>
    <property type="match status" value="2"/>
</dbReference>
<dbReference type="Pfam" id="PF02776">
    <property type="entry name" value="TPP_enzyme_N"/>
    <property type="match status" value="1"/>
</dbReference>
<evidence type="ECO:0000256" key="10">
    <source>
        <dbReference type="PIRSR" id="PIRSR036565-1"/>
    </source>
</evidence>
<feature type="binding site" evidence="11">
    <location>
        <position position="444"/>
    </location>
    <ligand>
        <name>Mg(2+)</name>
        <dbReference type="ChEBI" id="CHEBI:18420"/>
    </ligand>
</feature>
<dbReference type="InterPro" id="IPR047214">
    <property type="entry name" value="TPP_PDC_IPDC"/>
</dbReference>
<comment type="cofactor">
    <cofactor evidence="11">
        <name>Mg(2+)</name>
        <dbReference type="ChEBI" id="CHEBI:18420"/>
    </cofactor>
    <text evidence="11">Binds 1 Mg(2+) per subunit.</text>
</comment>
<feature type="domain" description="Thiamine pyrophosphate enzyme central" evidence="13">
    <location>
        <begin position="201"/>
        <end position="320"/>
    </location>
</feature>
<dbReference type="CDD" id="cd07038">
    <property type="entry name" value="TPP_PYR_PDC_IPDC_like"/>
    <property type="match status" value="1"/>
</dbReference>
<feature type="binding site" evidence="10">
    <location>
        <position position="28"/>
    </location>
    <ligand>
        <name>pyruvate</name>
        <dbReference type="ChEBI" id="CHEBI:15361"/>
        <label>1</label>
        <note>substrate; ligand shared between two neighboring subunits</note>
    </ligand>
</feature>
<feature type="binding site" evidence="10">
    <location>
        <position position="477"/>
    </location>
    <ligand>
        <name>pyruvate</name>
        <dbReference type="ChEBI" id="CHEBI:15361"/>
        <label>1</label>
        <note>substrate; ligand shared between two neighboring subunits</note>
    </ligand>
</feature>
<evidence type="ECO:0000259" key="14">
    <source>
        <dbReference type="Pfam" id="PF02775"/>
    </source>
</evidence>
<keyword evidence="7 12" id="KW-0786">Thiamine pyrophosphate</keyword>